<dbReference type="GO" id="GO:0030170">
    <property type="term" value="F:pyridoxal phosphate binding"/>
    <property type="evidence" value="ECO:0007669"/>
    <property type="project" value="TreeGrafter"/>
</dbReference>
<feature type="active site" description="Proton acceptor" evidence="3">
    <location>
        <position position="188"/>
    </location>
</feature>
<evidence type="ECO:0000256" key="3">
    <source>
        <dbReference type="PIRSR" id="PIRSR000390-1"/>
    </source>
</evidence>
<dbReference type="Gene3D" id="3.40.640.10">
    <property type="entry name" value="Type I PLP-dependent aspartate aminotransferase-like (Major domain)"/>
    <property type="match status" value="1"/>
</dbReference>
<reference evidence="6 7" key="1">
    <citation type="submission" date="2020-08" db="EMBL/GenBank/DDBJ databases">
        <title>Genomic Encyclopedia of Type Strains, Phase IV (KMG-V): Genome sequencing to study the core and pangenomes of soil and plant-associated prokaryotes.</title>
        <authorList>
            <person name="Whitman W."/>
        </authorList>
    </citation>
    <scope>NUCLEOTIDE SEQUENCE [LARGE SCALE GENOMIC DNA]</scope>
    <source>
        <strain evidence="6 7">JPY158</strain>
    </source>
</reference>
<evidence type="ECO:0000256" key="1">
    <source>
        <dbReference type="ARBA" id="ARBA00022898"/>
    </source>
</evidence>
<comment type="similarity">
    <text evidence="2 5">Belongs to the DegT/DnrJ/EryC1 family.</text>
</comment>
<dbReference type="RefSeq" id="WP_018432477.1">
    <property type="nucleotide sequence ID" value="NZ_JACHDD010000011.1"/>
</dbReference>
<feature type="modified residue" description="N6-(pyridoxal phosphate)lysine" evidence="4">
    <location>
        <position position="188"/>
    </location>
</feature>
<sequence>MKSPGQTPIYVTQPYMPPLEDFIPYLEKIWDSHRLTNHGPMHEHLEKALAEYLGVEHIALFSNGTLALVTALQALRITGEVITTPYSFIATAHSLRWNGIEPVFVDIDPNTLNLDPAKIEAAITPKTTAILPVHCYGNPCKVEAIQKIADTYNLKVIYDAAHAFGVRDEGGSIVRHGDLSVLSFHATKVFTTFEGGAIVCPDKKTKQRIDNLKNFGIVDETTVVAPGINGKMAEVNAAFGLLQLQHIEKALARRREIGAKYGELLKGVPGIECVQQREGNGRNFSYYPILVGQEYPISRDALFERLREKGIHGRRYFYPLITEFPMYRGMSGASRSNLPVATKVAAEVICLPIYPNLTNDEVETIAALIGDI</sequence>
<comment type="caution">
    <text evidence="6">The sequence shown here is derived from an EMBL/GenBank/DDBJ whole genome shotgun (WGS) entry which is preliminary data.</text>
</comment>
<dbReference type="InterPro" id="IPR015421">
    <property type="entry name" value="PyrdxlP-dep_Trfase_major"/>
</dbReference>
<evidence type="ECO:0000256" key="5">
    <source>
        <dbReference type="RuleBase" id="RU004508"/>
    </source>
</evidence>
<evidence type="ECO:0000313" key="6">
    <source>
        <dbReference type="EMBL" id="MBB5428132.1"/>
    </source>
</evidence>
<proteinExistence type="inferred from homology"/>
<keyword evidence="1 4" id="KW-0663">Pyridoxal phosphate</keyword>
<dbReference type="InterPro" id="IPR015422">
    <property type="entry name" value="PyrdxlP-dep_Trfase_small"/>
</dbReference>
<dbReference type="OrthoDB" id="9804264at2"/>
<dbReference type="InterPro" id="IPR015424">
    <property type="entry name" value="PyrdxlP-dep_Trfase"/>
</dbReference>
<dbReference type="Proteomes" id="UP000592780">
    <property type="component" value="Unassembled WGS sequence"/>
</dbReference>
<evidence type="ECO:0000256" key="4">
    <source>
        <dbReference type="PIRSR" id="PIRSR000390-2"/>
    </source>
</evidence>
<dbReference type="CDD" id="cd00616">
    <property type="entry name" value="AHBA_syn"/>
    <property type="match status" value="1"/>
</dbReference>
<protein>
    <submittedName>
        <fullName evidence="6">dTDP-4-amino-4,6-dideoxygalactose transaminase</fullName>
    </submittedName>
</protein>
<evidence type="ECO:0000256" key="2">
    <source>
        <dbReference type="ARBA" id="ARBA00037999"/>
    </source>
</evidence>
<dbReference type="PIRSF" id="PIRSF000390">
    <property type="entry name" value="PLP_StrS"/>
    <property type="match status" value="1"/>
</dbReference>
<dbReference type="PANTHER" id="PTHR30244:SF9">
    <property type="entry name" value="PROTEIN RV3402C"/>
    <property type="match status" value="1"/>
</dbReference>
<dbReference type="Pfam" id="PF01041">
    <property type="entry name" value="DegT_DnrJ_EryC1"/>
    <property type="match status" value="1"/>
</dbReference>
<organism evidence="6 7">
    <name type="scientific">Paraburkholderia atlantica</name>
    <dbReference type="NCBI Taxonomy" id="2654982"/>
    <lineage>
        <taxon>Bacteria</taxon>
        <taxon>Pseudomonadati</taxon>
        <taxon>Pseudomonadota</taxon>
        <taxon>Betaproteobacteria</taxon>
        <taxon>Burkholderiales</taxon>
        <taxon>Burkholderiaceae</taxon>
        <taxon>Paraburkholderia</taxon>
    </lineage>
</organism>
<dbReference type="InterPro" id="IPR000653">
    <property type="entry name" value="DegT/StrS_aminotransferase"/>
</dbReference>
<dbReference type="GO" id="GO:0008483">
    <property type="term" value="F:transaminase activity"/>
    <property type="evidence" value="ECO:0007669"/>
    <property type="project" value="TreeGrafter"/>
</dbReference>
<dbReference type="SUPFAM" id="SSF53383">
    <property type="entry name" value="PLP-dependent transferases"/>
    <property type="match status" value="1"/>
</dbReference>
<dbReference type="AlphaFoldDB" id="A0A6I1PR89"/>
<accession>A0A6I1PR89</accession>
<gene>
    <name evidence="6" type="ORF">HDG40_006318</name>
</gene>
<evidence type="ECO:0000313" key="7">
    <source>
        <dbReference type="Proteomes" id="UP000592780"/>
    </source>
</evidence>
<dbReference type="Gene3D" id="3.90.1150.10">
    <property type="entry name" value="Aspartate Aminotransferase, domain 1"/>
    <property type="match status" value="1"/>
</dbReference>
<name>A0A6I1PR89_PARAM</name>
<dbReference type="EMBL" id="JACHDD010000011">
    <property type="protein sequence ID" value="MBB5428132.1"/>
    <property type="molecule type" value="Genomic_DNA"/>
</dbReference>
<dbReference type="GO" id="GO:0000271">
    <property type="term" value="P:polysaccharide biosynthetic process"/>
    <property type="evidence" value="ECO:0007669"/>
    <property type="project" value="TreeGrafter"/>
</dbReference>
<keyword evidence="7" id="KW-1185">Reference proteome</keyword>
<dbReference type="PANTHER" id="PTHR30244">
    <property type="entry name" value="TRANSAMINASE"/>
    <property type="match status" value="1"/>
</dbReference>